<evidence type="ECO:0000256" key="6">
    <source>
        <dbReference type="ARBA" id="ARBA00022679"/>
    </source>
</evidence>
<feature type="transmembrane region" description="Helical" evidence="12">
    <location>
        <begin position="169"/>
        <end position="190"/>
    </location>
</feature>
<feature type="transmembrane region" description="Helical" evidence="12">
    <location>
        <begin position="147"/>
        <end position="162"/>
    </location>
</feature>
<reference evidence="14 15" key="1">
    <citation type="submission" date="2019-10" db="EMBL/GenBank/DDBJ databases">
        <title>Poseidonibacter ostreae sp. nov., isolated from the gut of the Ostrea denselamellosa.</title>
        <authorList>
            <person name="Choi A."/>
        </authorList>
    </citation>
    <scope>NUCLEOTIDE SEQUENCE [LARGE SCALE GENOMIC DNA]</scope>
    <source>
        <strain evidence="14 15">SJOD-M-5</strain>
    </source>
</reference>
<evidence type="ECO:0000256" key="8">
    <source>
        <dbReference type="ARBA" id="ARBA00022777"/>
    </source>
</evidence>
<feature type="transmembrane region" description="Helical" evidence="12">
    <location>
        <begin position="98"/>
        <end position="118"/>
    </location>
</feature>
<feature type="transmembrane region" description="Helical" evidence="12">
    <location>
        <begin position="319"/>
        <end position="337"/>
    </location>
</feature>
<comment type="catalytic activity">
    <reaction evidence="10 11">
        <text>D-ribulose 5-phosphate + ATP = D-ribulose 1,5-bisphosphate + ADP + H(+)</text>
        <dbReference type="Rhea" id="RHEA:19365"/>
        <dbReference type="ChEBI" id="CHEBI:15378"/>
        <dbReference type="ChEBI" id="CHEBI:30616"/>
        <dbReference type="ChEBI" id="CHEBI:57870"/>
        <dbReference type="ChEBI" id="CHEBI:58121"/>
        <dbReference type="ChEBI" id="CHEBI:456216"/>
        <dbReference type="EC" id="2.7.1.19"/>
    </reaction>
</comment>
<evidence type="ECO:0000256" key="3">
    <source>
        <dbReference type="ARBA" id="ARBA00012042"/>
    </source>
</evidence>
<dbReference type="InterPro" id="IPR006083">
    <property type="entry name" value="PRK/URK"/>
</dbReference>
<keyword evidence="9" id="KW-0067">ATP-binding</keyword>
<evidence type="ECO:0000256" key="9">
    <source>
        <dbReference type="ARBA" id="ARBA00022840"/>
    </source>
</evidence>
<comment type="pathway">
    <text evidence="1">Carbohydrate biosynthesis; Calvin cycle.</text>
</comment>
<comment type="caution">
    <text evidence="14">The sequence shown here is derived from an EMBL/GenBank/DDBJ whole genome shotgun (WGS) entry which is preliminary data.</text>
</comment>
<keyword evidence="4" id="KW-0602">Photosynthesis</keyword>
<name>A0ABQ6VPM0_9BACT</name>
<keyword evidence="8 14" id="KW-0418">Kinase</keyword>
<accession>A0ABQ6VPM0</accession>
<proteinExistence type="inferred from homology"/>
<evidence type="ECO:0000256" key="1">
    <source>
        <dbReference type="ARBA" id="ARBA00005215"/>
    </source>
</evidence>
<dbReference type="Gene3D" id="3.40.50.300">
    <property type="entry name" value="P-loop containing nucleotide triphosphate hydrolases"/>
    <property type="match status" value="1"/>
</dbReference>
<dbReference type="Proteomes" id="UP000461010">
    <property type="component" value="Unassembled WGS sequence"/>
</dbReference>
<sequence>MVFSWKTIDMIVENKYRKNILIYAICIKLIILILFSSEYNDLLFYSFLTSISFENLNPWQYYIENSMNLESFPYHGLMLFLLAPFALLGEIIGMGEILIKIPLLISDVGILFVLLKLFPHKEKNIYMYYFLNPIILYSTYIHSQLDIIPTALLFASVYFLALQRLKISALFLGFALATKFHVIIALPLILFYLYRKFYFKSILTYLIISILVFITFDLPFIFSDGFIHMVLFNPKQSLLFDTFYLIGSVKILLPVAAICMVYFHFFNQNKVNDDLLFFYFGLLFTATIFFIYPGPAWYVWMIPFVTIYFIQNQNQSKTLILYGAFSFTYLLFFIFFYKSEYQDMLFLGKVIDFKIHNENLQNLSFTLLEVTLLAIMYAFYKHGIKSNSIYKKQTNLTIGIGGDSGVGKSTLIKNLENILGDKLIQLEGDGEHKWERGDENWSNFTHLDPKANHIHKQAESILRLKNNQETYRNEYDHSTGKFTEAFKITPKEFIVIAGLHPFYLPKLRKNIDLKVYIDTDETLRRHWKIIRDTKKRGYSVEKIIEQIETRVEDARKYIYPQKEFADLVIKYFSLEEFKLGDKSEIINLGLKITLDANIHIEDVLERLDVKADWDYNEDLQSQYLILKDIPKVGFEDIAIDTIENITEIIPSGIIWSSGYDGLLELISLKMISEKLKEENR</sequence>
<evidence type="ECO:0000256" key="11">
    <source>
        <dbReference type="RuleBase" id="RU004082"/>
    </source>
</evidence>
<keyword evidence="12" id="KW-1133">Transmembrane helix</keyword>
<evidence type="ECO:0000259" key="13">
    <source>
        <dbReference type="Pfam" id="PF00485"/>
    </source>
</evidence>
<dbReference type="Pfam" id="PF00485">
    <property type="entry name" value="PRK"/>
    <property type="match status" value="1"/>
</dbReference>
<keyword evidence="7" id="KW-0547">Nucleotide-binding</keyword>
<keyword evidence="12" id="KW-0472">Membrane</keyword>
<dbReference type="PROSITE" id="PS00567">
    <property type="entry name" value="PHOSPHORIBULOKINASE"/>
    <property type="match status" value="1"/>
</dbReference>
<keyword evidence="15" id="KW-1185">Reference proteome</keyword>
<dbReference type="EMBL" id="WFKJ01000003">
    <property type="protein sequence ID" value="KAB7892654.1"/>
    <property type="molecule type" value="Genomic_DNA"/>
</dbReference>
<evidence type="ECO:0000256" key="7">
    <source>
        <dbReference type="ARBA" id="ARBA00022741"/>
    </source>
</evidence>
<evidence type="ECO:0000256" key="10">
    <source>
        <dbReference type="ARBA" id="ARBA00047663"/>
    </source>
</evidence>
<feature type="transmembrane region" description="Helical" evidence="12">
    <location>
        <begin position="277"/>
        <end position="310"/>
    </location>
</feature>
<dbReference type="InterPro" id="IPR006082">
    <property type="entry name" value="PRK"/>
</dbReference>
<keyword evidence="12" id="KW-0812">Transmembrane</keyword>
<evidence type="ECO:0000256" key="4">
    <source>
        <dbReference type="ARBA" id="ARBA00022531"/>
    </source>
</evidence>
<feature type="transmembrane region" description="Helical" evidence="12">
    <location>
        <begin position="243"/>
        <end position="265"/>
    </location>
</feature>
<protein>
    <recommendedName>
        <fullName evidence="3 11">Phosphoribulokinase</fullName>
        <ecNumber evidence="3 11">2.7.1.19</ecNumber>
    </recommendedName>
</protein>
<dbReference type="EC" id="2.7.1.19" evidence="3 11"/>
<dbReference type="PRINTS" id="PR00478">
    <property type="entry name" value="PHRIBLKINASE"/>
</dbReference>
<evidence type="ECO:0000256" key="2">
    <source>
        <dbReference type="ARBA" id="ARBA00009719"/>
    </source>
</evidence>
<dbReference type="InterPro" id="IPR027417">
    <property type="entry name" value="P-loop_NTPase"/>
</dbReference>
<feature type="transmembrane region" description="Helical" evidence="12">
    <location>
        <begin position="20"/>
        <end position="36"/>
    </location>
</feature>
<keyword evidence="5" id="KW-0113">Calvin cycle</keyword>
<evidence type="ECO:0000256" key="5">
    <source>
        <dbReference type="ARBA" id="ARBA00022567"/>
    </source>
</evidence>
<organism evidence="14 15">
    <name type="scientific">Poseidonibacter ostreae</name>
    <dbReference type="NCBI Taxonomy" id="2654171"/>
    <lineage>
        <taxon>Bacteria</taxon>
        <taxon>Pseudomonadati</taxon>
        <taxon>Campylobacterota</taxon>
        <taxon>Epsilonproteobacteria</taxon>
        <taxon>Campylobacterales</taxon>
        <taxon>Arcobacteraceae</taxon>
        <taxon>Poseidonibacter</taxon>
    </lineage>
</organism>
<feature type="domain" description="Phosphoribulokinase/uridine kinase" evidence="13">
    <location>
        <begin position="398"/>
        <end position="571"/>
    </location>
</feature>
<feature type="transmembrane region" description="Helical" evidence="12">
    <location>
        <begin position="74"/>
        <end position="92"/>
    </location>
</feature>
<gene>
    <name evidence="14" type="ORF">GBG18_02005</name>
</gene>
<evidence type="ECO:0000313" key="14">
    <source>
        <dbReference type="EMBL" id="KAB7892654.1"/>
    </source>
</evidence>
<dbReference type="PANTHER" id="PTHR10285">
    <property type="entry name" value="URIDINE KINASE"/>
    <property type="match status" value="1"/>
</dbReference>
<evidence type="ECO:0000256" key="12">
    <source>
        <dbReference type="SAM" id="Phobius"/>
    </source>
</evidence>
<comment type="similarity">
    <text evidence="2 11">Belongs to the phosphoribulokinase family.</text>
</comment>
<dbReference type="GO" id="GO:0016301">
    <property type="term" value="F:kinase activity"/>
    <property type="evidence" value="ECO:0007669"/>
    <property type="project" value="UniProtKB-KW"/>
</dbReference>
<evidence type="ECO:0000313" key="15">
    <source>
        <dbReference type="Proteomes" id="UP000461010"/>
    </source>
</evidence>
<keyword evidence="6" id="KW-0808">Transferase</keyword>
<dbReference type="SUPFAM" id="SSF52540">
    <property type="entry name" value="P-loop containing nucleoside triphosphate hydrolases"/>
    <property type="match status" value="1"/>
</dbReference>
<feature type="transmembrane region" description="Helical" evidence="12">
    <location>
        <begin position="202"/>
        <end position="222"/>
    </location>
</feature>